<dbReference type="PANTHER" id="PTHR34875:SF6">
    <property type="entry name" value="UPF0237 PROTEIN MJ1558"/>
    <property type="match status" value="1"/>
</dbReference>
<dbReference type="InterPro" id="IPR016867">
    <property type="entry name" value="GcvR"/>
</dbReference>
<accession>A0A1D8AWR3</accession>
<protein>
    <recommendedName>
        <fullName evidence="1">ACT domain-containing protein</fullName>
    </recommendedName>
</protein>
<dbReference type="Proteomes" id="UP000095228">
    <property type="component" value="Chromosome"/>
</dbReference>
<dbReference type="GO" id="GO:0006355">
    <property type="term" value="P:regulation of DNA-templated transcription"/>
    <property type="evidence" value="ECO:0007669"/>
    <property type="project" value="InterPro"/>
</dbReference>
<gene>
    <name evidence="2" type="ORF">Verru16b_02406</name>
</gene>
<evidence type="ECO:0000313" key="2">
    <source>
        <dbReference type="EMBL" id="AOS45326.1"/>
    </source>
</evidence>
<proteinExistence type="predicted"/>
<dbReference type="PROSITE" id="PS51671">
    <property type="entry name" value="ACT"/>
    <property type="match status" value="1"/>
</dbReference>
<sequence length="187" mass="19032">MIESLVLTIIAADRPGLVDRLAACVADHGGNWLESRMCHLGGRFAGIARVEVAAEKLTALKRALHGLEADGLRIVVESGAHSTGSGQAASTGSGQAGAAGGVAVTIELVGNDRPGILRTVTGVLAAHGVNVEELSSECVSAPMGGGDLFQAKARVLVPAGVKLEAVRADLEKIATDLMVDLKLRPVG</sequence>
<evidence type="ECO:0000313" key="3">
    <source>
        <dbReference type="Proteomes" id="UP000095228"/>
    </source>
</evidence>
<dbReference type="InterPro" id="IPR045865">
    <property type="entry name" value="ACT-like_dom_sf"/>
</dbReference>
<keyword evidence="3" id="KW-1185">Reference proteome</keyword>
<dbReference type="SUPFAM" id="SSF55021">
    <property type="entry name" value="ACT-like"/>
    <property type="match status" value="2"/>
</dbReference>
<dbReference type="InterPro" id="IPR050990">
    <property type="entry name" value="UPF0237/GcvR_regulator"/>
</dbReference>
<dbReference type="InterPro" id="IPR002912">
    <property type="entry name" value="ACT_dom"/>
</dbReference>
<dbReference type="PANTHER" id="PTHR34875">
    <property type="entry name" value="UPF0237 PROTEIN MJ1558"/>
    <property type="match status" value="1"/>
</dbReference>
<name>A0A1D8AWR3_9BACT</name>
<dbReference type="Pfam" id="PF13740">
    <property type="entry name" value="ACT_6"/>
    <property type="match status" value="1"/>
</dbReference>
<reference evidence="2 3" key="1">
    <citation type="submission" date="2016-06" db="EMBL/GenBank/DDBJ databases">
        <title>Three novel species with peptidoglycan cell walls form the new genus Lacunisphaera gen. nov. in the family Opitutaceae of the verrucomicrobial subdivision 4.</title>
        <authorList>
            <person name="Rast P."/>
            <person name="Gloeckner I."/>
            <person name="Jogler M."/>
            <person name="Boedeker C."/>
            <person name="Jeske O."/>
            <person name="Wiegand S."/>
            <person name="Reinhardt R."/>
            <person name="Schumann P."/>
            <person name="Rohde M."/>
            <person name="Spring S."/>
            <person name="Gloeckner F.O."/>
            <person name="Jogler C."/>
        </authorList>
    </citation>
    <scope>NUCLEOTIDE SEQUENCE [LARGE SCALE GENOMIC DNA]</scope>
    <source>
        <strain evidence="2 3">IG16b</strain>
    </source>
</reference>
<dbReference type="Gene3D" id="3.30.70.260">
    <property type="match status" value="2"/>
</dbReference>
<dbReference type="PIRSF" id="PIRSF028103">
    <property type="entry name" value="GcvR"/>
    <property type="match status" value="1"/>
</dbReference>
<dbReference type="STRING" id="1838286.Verru16b_02406"/>
<organism evidence="2 3">
    <name type="scientific">Lacunisphaera limnophila</name>
    <dbReference type="NCBI Taxonomy" id="1838286"/>
    <lineage>
        <taxon>Bacteria</taxon>
        <taxon>Pseudomonadati</taxon>
        <taxon>Verrucomicrobiota</taxon>
        <taxon>Opitutia</taxon>
        <taxon>Opitutales</taxon>
        <taxon>Opitutaceae</taxon>
        <taxon>Lacunisphaera</taxon>
    </lineage>
</organism>
<dbReference type="AlphaFoldDB" id="A0A1D8AWR3"/>
<dbReference type="KEGG" id="obg:Verru16b_02406"/>
<dbReference type="CDD" id="cd04869">
    <property type="entry name" value="ACT_GcvR_2"/>
    <property type="match status" value="1"/>
</dbReference>
<dbReference type="EMBL" id="CP016094">
    <property type="protein sequence ID" value="AOS45326.1"/>
    <property type="molecule type" value="Genomic_DNA"/>
</dbReference>
<dbReference type="Pfam" id="PF01842">
    <property type="entry name" value="ACT"/>
    <property type="match status" value="1"/>
</dbReference>
<feature type="domain" description="ACT" evidence="1">
    <location>
        <begin position="105"/>
        <end position="187"/>
    </location>
</feature>
<evidence type="ECO:0000259" key="1">
    <source>
        <dbReference type="PROSITE" id="PS51671"/>
    </source>
</evidence>